<name>A0A811U2L2_CERCA</name>
<dbReference type="EMBL" id="CAJHJT010000001">
    <property type="protein sequence ID" value="CAD6992620.1"/>
    <property type="molecule type" value="Genomic_DNA"/>
</dbReference>
<protein>
    <submittedName>
        <fullName evidence="1">(Mediterranean fruit fly) hypothetical protein</fullName>
    </submittedName>
</protein>
<sequence length="114" mass="12840">MFVNKTPYNDHCMPTHFEQPSSECQVGMNHKYDPQPQQQRNDKCKNTHYNRNIDLTLTSTSTQTQTQTLTYIYLHTYKNITACGNAVDCEAPTAPVRVSGADRADCGPTIVCQP</sequence>
<keyword evidence="2" id="KW-1185">Reference proteome</keyword>
<evidence type="ECO:0000313" key="2">
    <source>
        <dbReference type="Proteomes" id="UP000606786"/>
    </source>
</evidence>
<reference evidence="1" key="1">
    <citation type="submission" date="2020-11" db="EMBL/GenBank/DDBJ databases">
        <authorList>
            <person name="Whitehead M."/>
        </authorList>
    </citation>
    <scope>NUCLEOTIDE SEQUENCE</scope>
    <source>
        <strain evidence="1">EGII</strain>
    </source>
</reference>
<evidence type="ECO:0000313" key="1">
    <source>
        <dbReference type="EMBL" id="CAD6992620.1"/>
    </source>
</evidence>
<accession>A0A811U2L2</accession>
<organism evidence="1 2">
    <name type="scientific">Ceratitis capitata</name>
    <name type="common">Mediterranean fruit fly</name>
    <name type="synonym">Tephritis capitata</name>
    <dbReference type="NCBI Taxonomy" id="7213"/>
    <lineage>
        <taxon>Eukaryota</taxon>
        <taxon>Metazoa</taxon>
        <taxon>Ecdysozoa</taxon>
        <taxon>Arthropoda</taxon>
        <taxon>Hexapoda</taxon>
        <taxon>Insecta</taxon>
        <taxon>Pterygota</taxon>
        <taxon>Neoptera</taxon>
        <taxon>Endopterygota</taxon>
        <taxon>Diptera</taxon>
        <taxon>Brachycera</taxon>
        <taxon>Muscomorpha</taxon>
        <taxon>Tephritoidea</taxon>
        <taxon>Tephritidae</taxon>
        <taxon>Ceratitis</taxon>
        <taxon>Ceratitis</taxon>
    </lineage>
</organism>
<comment type="caution">
    <text evidence="1">The sequence shown here is derived from an EMBL/GenBank/DDBJ whole genome shotgun (WGS) entry which is preliminary data.</text>
</comment>
<dbReference type="AlphaFoldDB" id="A0A811U2L2"/>
<dbReference type="Proteomes" id="UP000606786">
    <property type="component" value="Unassembled WGS sequence"/>
</dbReference>
<gene>
    <name evidence="1" type="ORF">CCAP1982_LOCUS1468</name>
</gene>
<proteinExistence type="predicted"/>